<gene>
    <name evidence="2" type="ORF">ACFFGH_25575</name>
</gene>
<reference evidence="2 3" key="1">
    <citation type="submission" date="2024-09" db="EMBL/GenBank/DDBJ databases">
        <authorList>
            <person name="Sun Q."/>
            <person name="Mori K."/>
        </authorList>
    </citation>
    <scope>NUCLEOTIDE SEQUENCE [LARGE SCALE GENOMIC DNA]</scope>
    <source>
        <strain evidence="2 3">KCTC 23076</strain>
    </source>
</reference>
<dbReference type="InterPro" id="IPR036866">
    <property type="entry name" value="RibonucZ/Hydroxyglut_hydro"/>
</dbReference>
<accession>A0ABV6RW50</accession>
<organism evidence="2 3">
    <name type="scientific">Lysobacter korlensis</name>
    <dbReference type="NCBI Taxonomy" id="553636"/>
    <lineage>
        <taxon>Bacteria</taxon>
        <taxon>Pseudomonadati</taxon>
        <taxon>Pseudomonadota</taxon>
        <taxon>Gammaproteobacteria</taxon>
        <taxon>Lysobacterales</taxon>
        <taxon>Lysobacteraceae</taxon>
        <taxon>Lysobacter</taxon>
    </lineage>
</organism>
<dbReference type="PANTHER" id="PTHR43546">
    <property type="entry name" value="UPF0173 METAL-DEPENDENT HYDROLASE MJ1163-RELATED"/>
    <property type="match status" value="1"/>
</dbReference>
<feature type="domain" description="Metallo-beta-lactamase" evidence="1">
    <location>
        <begin position="7"/>
        <end position="174"/>
    </location>
</feature>
<comment type="caution">
    <text evidence="2">The sequence shown here is derived from an EMBL/GenBank/DDBJ whole genome shotgun (WGS) entry which is preliminary data.</text>
</comment>
<dbReference type="InterPro" id="IPR001279">
    <property type="entry name" value="Metallo-B-lactamas"/>
</dbReference>
<dbReference type="EMBL" id="JBHLTG010000007">
    <property type="protein sequence ID" value="MFC0681214.1"/>
    <property type="molecule type" value="Genomic_DNA"/>
</dbReference>
<dbReference type="InterPro" id="IPR050114">
    <property type="entry name" value="UPF0173_UPF0282_UlaG_hydrolase"/>
</dbReference>
<dbReference type="Proteomes" id="UP001589896">
    <property type="component" value="Unassembled WGS sequence"/>
</dbReference>
<dbReference type="PANTHER" id="PTHR43546:SF3">
    <property type="entry name" value="UPF0173 METAL-DEPENDENT HYDROLASE MJ1163"/>
    <property type="match status" value="1"/>
</dbReference>
<proteinExistence type="predicted"/>
<dbReference type="RefSeq" id="WP_386673623.1">
    <property type="nucleotide sequence ID" value="NZ_JBHLTG010000007.1"/>
</dbReference>
<keyword evidence="3" id="KW-1185">Reference proteome</keyword>
<evidence type="ECO:0000259" key="1">
    <source>
        <dbReference type="SMART" id="SM00849"/>
    </source>
</evidence>
<name>A0ABV6RW50_9GAMM</name>
<protein>
    <submittedName>
        <fullName evidence="2">MBL fold metallo-hydrolase</fullName>
    </submittedName>
</protein>
<dbReference type="Gene3D" id="3.60.15.10">
    <property type="entry name" value="Ribonuclease Z/Hydroxyacylglutathione hydrolase-like"/>
    <property type="match status" value="1"/>
</dbReference>
<evidence type="ECO:0000313" key="3">
    <source>
        <dbReference type="Proteomes" id="UP001589896"/>
    </source>
</evidence>
<dbReference type="SUPFAM" id="SSF56281">
    <property type="entry name" value="Metallo-hydrolase/oxidoreductase"/>
    <property type="match status" value="1"/>
</dbReference>
<dbReference type="Pfam" id="PF13483">
    <property type="entry name" value="Lactamase_B_3"/>
    <property type="match status" value="1"/>
</dbReference>
<sequence length="212" mass="23036">MRVTKHEHSCLVVEVAGTQLVIDPGSFTTPLIDVPNVAAIVITHEHPDHWTPEHLQRILERTPDARLFGPPGVARAAPPDFAFTESAAGASTTVGPFSLRFFGSQHAVIHSSVPVVDNVGVMVNDELFYPGDAFTVPPVPVPTLAVPSGAPWMKISEVMDYVAEVKPARAFPVHEMGYSVIGKNMAYGRIQAMVEQGGGEFFWLDPTQWLDI</sequence>
<evidence type="ECO:0000313" key="2">
    <source>
        <dbReference type="EMBL" id="MFC0681214.1"/>
    </source>
</evidence>
<dbReference type="SMART" id="SM00849">
    <property type="entry name" value="Lactamase_B"/>
    <property type="match status" value="1"/>
</dbReference>